<dbReference type="EMBL" id="WKJM01000022">
    <property type="protein sequence ID" value="MRX10628.1"/>
    <property type="molecule type" value="Genomic_DNA"/>
</dbReference>
<evidence type="ECO:0000256" key="1">
    <source>
        <dbReference type="ARBA" id="ARBA00009865"/>
    </source>
</evidence>
<comment type="caution">
    <text evidence="9">The sequence shown here is derived from an EMBL/GenBank/DDBJ whole genome shotgun (WGS) entry which is preliminary data.</text>
</comment>
<evidence type="ECO:0000256" key="5">
    <source>
        <dbReference type="PIRSR" id="PIRSR606710-2"/>
    </source>
</evidence>
<evidence type="ECO:0000313" key="9">
    <source>
        <dbReference type="EMBL" id="MRX10628.1"/>
    </source>
</evidence>
<dbReference type="InterPro" id="IPR006710">
    <property type="entry name" value="Glyco_hydro_43"/>
</dbReference>
<protein>
    <submittedName>
        <fullName evidence="9">Family 43 glycosylhydrolase</fullName>
    </submittedName>
</protein>
<dbReference type="AlphaFoldDB" id="A0A6L5QMF1"/>
<dbReference type="GO" id="GO:0005975">
    <property type="term" value="P:carbohydrate metabolic process"/>
    <property type="evidence" value="ECO:0007669"/>
    <property type="project" value="InterPro"/>
</dbReference>
<name>A0A6L5QMF1_9BURK</name>
<evidence type="ECO:0000256" key="7">
    <source>
        <dbReference type="SAM" id="SignalP"/>
    </source>
</evidence>
<dbReference type="InterPro" id="IPR041542">
    <property type="entry name" value="GH43_C2"/>
</dbReference>
<dbReference type="PANTHER" id="PTHR42812:SF12">
    <property type="entry name" value="BETA-XYLOSIDASE-RELATED"/>
    <property type="match status" value="1"/>
</dbReference>
<feature type="domain" description="Beta-xylosidase C-terminal Concanavalin A-like" evidence="8">
    <location>
        <begin position="331"/>
        <end position="524"/>
    </location>
</feature>
<feature type="active site" description="Proton acceptor" evidence="4">
    <location>
        <position position="35"/>
    </location>
</feature>
<dbReference type="Pfam" id="PF04616">
    <property type="entry name" value="Glyco_hydro_43"/>
    <property type="match status" value="1"/>
</dbReference>
<dbReference type="Gene3D" id="2.60.120.200">
    <property type="match status" value="1"/>
</dbReference>
<evidence type="ECO:0000256" key="3">
    <source>
        <dbReference type="ARBA" id="ARBA00023295"/>
    </source>
</evidence>
<evidence type="ECO:0000256" key="2">
    <source>
        <dbReference type="ARBA" id="ARBA00022801"/>
    </source>
</evidence>
<keyword evidence="3 6" id="KW-0326">Glycosidase</keyword>
<evidence type="ECO:0000256" key="4">
    <source>
        <dbReference type="PIRSR" id="PIRSR606710-1"/>
    </source>
</evidence>
<dbReference type="InterPro" id="IPR013320">
    <property type="entry name" value="ConA-like_dom_sf"/>
</dbReference>
<comment type="similarity">
    <text evidence="1 6">Belongs to the glycosyl hydrolase 43 family.</text>
</comment>
<organism evidence="9 10">
    <name type="scientific">Duganella alba</name>
    <dbReference type="NCBI Taxonomy" id="2666081"/>
    <lineage>
        <taxon>Bacteria</taxon>
        <taxon>Pseudomonadati</taxon>
        <taxon>Pseudomonadota</taxon>
        <taxon>Betaproteobacteria</taxon>
        <taxon>Burkholderiales</taxon>
        <taxon>Oxalobacteraceae</taxon>
        <taxon>Telluria group</taxon>
        <taxon>Duganella</taxon>
    </lineage>
</organism>
<feature type="signal peptide" evidence="7">
    <location>
        <begin position="1"/>
        <end position="21"/>
    </location>
</feature>
<reference evidence="9 10" key="1">
    <citation type="submission" date="2019-11" db="EMBL/GenBank/DDBJ databases">
        <title>Novel species isolated from a subtropical stream in China.</title>
        <authorList>
            <person name="Lu H."/>
        </authorList>
    </citation>
    <scope>NUCLEOTIDE SEQUENCE [LARGE SCALE GENOMIC DNA]</scope>
    <source>
        <strain evidence="9 10">FT25W</strain>
    </source>
</reference>
<dbReference type="PANTHER" id="PTHR42812">
    <property type="entry name" value="BETA-XYLOSIDASE"/>
    <property type="match status" value="1"/>
</dbReference>
<keyword evidence="2 6" id="KW-0378">Hydrolase</keyword>
<keyword evidence="10" id="KW-1185">Reference proteome</keyword>
<feature type="site" description="Important for catalytic activity, responsible for pKa modulation of the active site Glu and correct orientation of both the proton donor and substrate" evidence="5">
    <location>
        <position position="143"/>
    </location>
</feature>
<accession>A0A6L5QMF1</accession>
<feature type="chain" id="PRO_5026700318" evidence="7">
    <location>
        <begin position="22"/>
        <end position="528"/>
    </location>
</feature>
<evidence type="ECO:0000259" key="8">
    <source>
        <dbReference type="Pfam" id="PF17851"/>
    </source>
</evidence>
<dbReference type="Pfam" id="PF17851">
    <property type="entry name" value="GH43_C2"/>
    <property type="match status" value="1"/>
</dbReference>
<proteinExistence type="inferred from homology"/>
<dbReference type="Gene3D" id="2.115.10.20">
    <property type="entry name" value="Glycosyl hydrolase domain, family 43"/>
    <property type="match status" value="1"/>
</dbReference>
<sequence length="528" mass="57536">MIAARAALTALLATTTLTSQAATYTNPVLGGFHADPSVCRVGGDYYLATSSFEYFPGVPIYHSKDLVHWRQIGHALTRASQLNLAHTRSSQGIYAPTLRCHDGEFYMVTTNMEGGGAFYVHTKDPAGEWSEPVWLNDPSFAMDPSLFFDDDGKVYYTRHGGGEHGGVYQAEIDLKAGKLLEPPRLIWSGTGGVWPEGPHLYKHDGLYYLMISEGGTSYNHSLTMARSSSPFGPYTANPANPILTHRSHPELPLQATGHGDLVQTPEGKWWMPLLGIRPVDNRHHLGRETLLTPVAWNDQGWLTVNGGKPLAVEMSADGLPASSPWPAAPVRDDFNVPKLGLQWSQLRGPGDGLWSLSERSGYLRLKGSTITMNDIAQPAFVARRQEHMRMRATTQLEFLPAAATQSAGLVLRQNEKNYYELRVTGMPERRLELLIRTGGVTSLQASAALPPGPVTLQVESWPDHYAFSFGSGDAPLKLIGTAPTAPLSSESAGGFTGVFIGMFAEGAGKQQAMPAADFAWFDYTPLEK</sequence>
<dbReference type="Proteomes" id="UP000481037">
    <property type="component" value="Unassembled WGS sequence"/>
</dbReference>
<dbReference type="GO" id="GO:0004553">
    <property type="term" value="F:hydrolase activity, hydrolyzing O-glycosyl compounds"/>
    <property type="evidence" value="ECO:0007669"/>
    <property type="project" value="InterPro"/>
</dbReference>
<dbReference type="SUPFAM" id="SSF49899">
    <property type="entry name" value="Concanavalin A-like lectins/glucanases"/>
    <property type="match status" value="1"/>
</dbReference>
<evidence type="ECO:0000313" key="10">
    <source>
        <dbReference type="Proteomes" id="UP000481037"/>
    </source>
</evidence>
<dbReference type="CDD" id="cd18617">
    <property type="entry name" value="GH43_XynB-like"/>
    <property type="match status" value="1"/>
</dbReference>
<dbReference type="SUPFAM" id="SSF75005">
    <property type="entry name" value="Arabinanase/levansucrase/invertase"/>
    <property type="match status" value="1"/>
</dbReference>
<dbReference type="InterPro" id="IPR051795">
    <property type="entry name" value="Glycosyl_Hydrlase_43"/>
</dbReference>
<evidence type="ECO:0000256" key="6">
    <source>
        <dbReference type="RuleBase" id="RU361187"/>
    </source>
</evidence>
<feature type="active site" description="Proton donor" evidence="4">
    <location>
        <position position="196"/>
    </location>
</feature>
<keyword evidence="7" id="KW-0732">Signal</keyword>
<gene>
    <name evidence="9" type="ORF">GJ697_22605</name>
</gene>
<dbReference type="InterPro" id="IPR023296">
    <property type="entry name" value="Glyco_hydro_beta-prop_sf"/>
</dbReference>